<accession>A0A0C2X4D1</accession>
<evidence type="ECO:0000313" key="3">
    <source>
        <dbReference type="Proteomes" id="UP000054549"/>
    </source>
</evidence>
<feature type="compositionally biased region" description="Polar residues" evidence="1">
    <location>
        <begin position="39"/>
        <end position="53"/>
    </location>
</feature>
<dbReference type="InParanoid" id="A0A0C2X4D1"/>
<organism evidence="2 3">
    <name type="scientific">Amanita muscaria (strain Koide BX008)</name>
    <dbReference type="NCBI Taxonomy" id="946122"/>
    <lineage>
        <taxon>Eukaryota</taxon>
        <taxon>Fungi</taxon>
        <taxon>Dikarya</taxon>
        <taxon>Basidiomycota</taxon>
        <taxon>Agaricomycotina</taxon>
        <taxon>Agaricomycetes</taxon>
        <taxon>Agaricomycetidae</taxon>
        <taxon>Agaricales</taxon>
        <taxon>Pluteineae</taxon>
        <taxon>Amanitaceae</taxon>
        <taxon>Amanita</taxon>
    </lineage>
</organism>
<name>A0A0C2X4D1_AMAMK</name>
<dbReference type="GO" id="GO:0006261">
    <property type="term" value="P:DNA-templated DNA replication"/>
    <property type="evidence" value="ECO:0007669"/>
    <property type="project" value="TreeGrafter"/>
</dbReference>
<evidence type="ECO:0000313" key="2">
    <source>
        <dbReference type="EMBL" id="KIL69102.1"/>
    </source>
</evidence>
<dbReference type="Pfam" id="PF04081">
    <property type="entry name" value="DNA_pol_delta_4"/>
    <property type="match status" value="1"/>
</dbReference>
<dbReference type="AlphaFoldDB" id="A0A0C2X4D1"/>
<protein>
    <recommendedName>
        <fullName evidence="4">DNA polymerase delta subunit 4</fullName>
    </recommendedName>
</protein>
<dbReference type="GO" id="GO:0003887">
    <property type="term" value="F:DNA-directed DNA polymerase activity"/>
    <property type="evidence" value="ECO:0007669"/>
    <property type="project" value="TreeGrafter"/>
</dbReference>
<dbReference type="EMBL" id="KN818226">
    <property type="protein sequence ID" value="KIL69102.1"/>
    <property type="molecule type" value="Genomic_DNA"/>
</dbReference>
<dbReference type="STRING" id="946122.A0A0C2X4D1"/>
<dbReference type="FunCoup" id="A0A0C2X4D1">
    <property type="interactions" value="82"/>
</dbReference>
<evidence type="ECO:0000256" key="1">
    <source>
        <dbReference type="SAM" id="MobiDB-lite"/>
    </source>
</evidence>
<proteinExistence type="predicted"/>
<dbReference type="PANTHER" id="PTHR14303">
    <property type="entry name" value="DNA POLYMERASE DELTA SUBUNIT 4"/>
    <property type="match status" value="1"/>
</dbReference>
<dbReference type="GO" id="GO:0000731">
    <property type="term" value="P:DNA synthesis involved in DNA repair"/>
    <property type="evidence" value="ECO:0007669"/>
    <property type="project" value="InterPro"/>
</dbReference>
<evidence type="ECO:0008006" key="4">
    <source>
        <dbReference type="Google" id="ProtNLM"/>
    </source>
</evidence>
<gene>
    <name evidence="2" type="ORF">M378DRAFT_176093</name>
</gene>
<feature type="region of interest" description="Disordered" evidence="1">
    <location>
        <begin position="1"/>
        <end position="107"/>
    </location>
</feature>
<dbReference type="OrthoDB" id="337486at2759"/>
<dbReference type="GO" id="GO:0043625">
    <property type="term" value="C:delta DNA polymerase complex"/>
    <property type="evidence" value="ECO:0007669"/>
    <property type="project" value="TreeGrafter"/>
</dbReference>
<feature type="compositionally biased region" description="Low complexity" evidence="1">
    <location>
        <begin position="23"/>
        <end position="34"/>
    </location>
</feature>
<dbReference type="Proteomes" id="UP000054549">
    <property type="component" value="Unassembled WGS sequence"/>
</dbReference>
<dbReference type="InterPro" id="IPR007218">
    <property type="entry name" value="DNA_pol_delta_4"/>
</dbReference>
<feature type="compositionally biased region" description="Polar residues" evidence="1">
    <location>
        <begin position="1"/>
        <end position="22"/>
    </location>
</feature>
<reference evidence="2 3" key="1">
    <citation type="submission" date="2014-04" db="EMBL/GenBank/DDBJ databases">
        <title>Evolutionary Origins and Diversification of the Mycorrhizal Mutualists.</title>
        <authorList>
            <consortium name="DOE Joint Genome Institute"/>
            <consortium name="Mycorrhizal Genomics Consortium"/>
            <person name="Kohler A."/>
            <person name="Kuo A."/>
            <person name="Nagy L.G."/>
            <person name="Floudas D."/>
            <person name="Copeland A."/>
            <person name="Barry K.W."/>
            <person name="Cichocki N."/>
            <person name="Veneault-Fourrey C."/>
            <person name="LaButti K."/>
            <person name="Lindquist E.A."/>
            <person name="Lipzen A."/>
            <person name="Lundell T."/>
            <person name="Morin E."/>
            <person name="Murat C."/>
            <person name="Riley R."/>
            <person name="Ohm R."/>
            <person name="Sun H."/>
            <person name="Tunlid A."/>
            <person name="Henrissat B."/>
            <person name="Grigoriev I.V."/>
            <person name="Hibbett D.S."/>
            <person name="Martin F."/>
        </authorList>
    </citation>
    <scope>NUCLEOTIDE SEQUENCE [LARGE SCALE GENOMIC DNA]</scope>
    <source>
        <strain evidence="2 3">Koide BX008</strain>
    </source>
</reference>
<keyword evidence="3" id="KW-1185">Reference proteome</keyword>
<dbReference type="HOGENOM" id="CLU_077732_1_0_1"/>
<dbReference type="PANTHER" id="PTHR14303:SF0">
    <property type="entry name" value="DNA POLYMERASE DELTA SUBUNIT 4"/>
    <property type="match status" value="1"/>
</dbReference>
<sequence length="235" mass="26214">MAPIRSSSNKSSVLRQGTLSFASTKRTGSTSTTGKQKKAVQSTPTTTERSLSLSGPERSGASTPVEANAGSLQPSKAYREEAPRSLRPAKRRHVSPSPEVALPPPRDEAVVVREERPRLNPKDRRWAKIRKATKAKMGNAAPVHAENENEISKILRIFDLSDEYGPCIGVSRLERWERAHAFGMNPPEEVNRSLFLDRNYLINDNICRPQVREILNTLEGSEKPEYSQCVFHDLV</sequence>